<name>A0AAD6XWG8_9AGAR</name>
<accession>A0AAD6XWG8</accession>
<evidence type="ECO:0000313" key="2">
    <source>
        <dbReference type="Proteomes" id="UP001219525"/>
    </source>
</evidence>
<reference evidence="1" key="1">
    <citation type="submission" date="2023-03" db="EMBL/GenBank/DDBJ databases">
        <title>Massive genome expansion in bonnet fungi (Mycena s.s.) driven by repeated elements and novel gene families across ecological guilds.</title>
        <authorList>
            <consortium name="Lawrence Berkeley National Laboratory"/>
            <person name="Harder C.B."/>
            <person name="Miyauchi S."/>
            <person name="Viragh M."/>
            <person name="Kuo A."/>
            <person name="Thoen E."/>
            <person name="Andreopoulos B."/>
            <person name="Lu D."/>
            <person name="Skrede I."/>
            <person name="Drula E."/>
            <person name="Henrissat B."/>
            <person name="Morin E."/>
            <person name="Kohler A."/>
            <person name="Barry K."/>
            <person name="LaButti K."/>
            <person name="Morin E."/>
            <person name="Salamov A."/>
            <person name="Lipzen A."/>
            <person name="Mereny Z."/>
            <person name="Hegedus B."/>
            <person name="Baldrian P."/>
            <person name="Stursova M."/>
            <person name="Weitz H."/>
            <person name="Taylor A."/>
            <person name="Grigoriev I.V."/>
            <person name="Nagy L.G."/>
            <person name="Martin F."/>
            <person name="Kauserud H."/>
        </authorList>
    </citation>
    <scope>NUCLEOTIDE SEQUENCE</scope>
    <source>
        <strain evidence="1">9144</strain>
    </source>
</reference>
<dbReference type="Proteomes" id="UP001219525">
    <property type="component" value="Unassembled WGS sequence"/>
</dbReference>
<sequence>MYGRTSVTRYRGTALKGTHWLKIPDYSSEKIGTGPDFMDTGEIRRVTVDPRYSGLDPTRKRIGAGYSPSNRKTGPSTAFVSTVLLSNECRVLFRRPVKRHNKVLELEGILVDSHILTQANTVSREEMQIVFLPLCTVAEASKIGAGTTDFYDRCDNLPAAKQNQIRDSRRNSNHEWGTHSACIWYTRLPAVVRIKIEQERCCASGSLSSQRYPAGLCVSDCDRASGWLENLIRDAGEIRTMDGRRTTVHTALADVERMQKISGSAAVALLKHHVVEMMSDDGETGLGSETETDCECASASASESMVAHLSSDSILVPRRMTGGVRVPWPPHGRHNWHRHLRILSRSLDDGSWILFETCPAVLASDTNNINKCTDGQAADSAKH</sequence>
<gene>
    <name evidence="1" type="ORF">GGX14DRAFT_408033</name>
</gene>
<organism evidence="1 2">
    <name type="scientific">Mycena pura</name>
    <dbReference type="NCBI Taxonomy" id="153505"/>
    <lineage>
        <taxon>Eukaryota</taxon>
        <taxon>Fungi</taxon>
        <taxon>Dikarya</taxon>
        <taxon>Basidiomycota</taxon>
        <taxon>Agaricomycotina</taxon>
        <taxon>Agaricomycetes</taxon>
        <taxon>Agaricomycetidae</taxon>
        <taxon>Agaricales</taxon>
        <taxon>Marasmiineae</taxon>
        <taxon>Mycenaceae</taxon>
        <taxon>Mycena</taxon>
    </lineage>
</organism>
<keyword evidence="2" id="KW-1185">Reference proteome</keyword>
<protein>
    <submittedName>
        <fullName evidence="1">Uncharacterized protein</fullName>
    </submittedName>
</protein>
<dbReference type="AlphaFoldDB" id="A0AAD6XWG8"/>
<proteinExistence type="predicted"/>
<comment type="caution">
    <text evidence="1">The sequence shown here is derived from an EMBL/GenBank/DDBJ whole genome shotgun (WGS) entry which is preliminary data.</text>
</comment>
<dbReference type="EMBL" id="JARJCW010000150">
    <property type="protein sequence ID" value="KAJ7190418.1"/>
    <property type="molecule type" value="Genomic_DNA"/>
</dbReference>
<evidence type="ECO:0000313" key="1">
    <source>
        <dbReference type="EMBL" id="KAJ7190418.1"/>
    </source>
</evidence>